<name>A0A9J6P0W3_9CLOT</name>
<dbReference type="GO" id="GO:0006313">
    <property type="term" value="P:DNA transposition"/>
    <property type="evidence" value="ECO:0007669"/>
    <property type="project" value="InterPro"/>
</dbReference>
<dbReference type="Gene3D" id="3.30.70.1290">
    <property type="entry name" value="Transposase IS200-like"/>
    <property type="match status" value="1"/>
</dbReference>
<dbReference type="Proteomes" id="UP001056429">
    <property type="component" value="Unassembled WGS sequence"/>
</dbReference>
<dbReference type="RefSeq" id="WP_250859317.1">
    <property type="nucleotide sequence ID" value="NZ_JAGSOJ010000002.1"/>
</dbReference>
<accession>A0A9J6P0W3</accession>
<proteinExistence type="predicted"/>
<dbReference type="GO" id="GO:0003677">
    <property type="term" value="F:DNA binding"/>
    <property type="evidence" value="ECO:0007669"/>
    <property type="project" value="InterPro"/>
</dbReference>
<dbReference type="GO" id="GO:0004803">
    <property type="term" value="F:transposase activity"/>
    <property type="evidence" value="ECO:0007669"/>
    <property type="project" value="InterPro"/>
</dbReference>
<evidence type="ECO:0000313" key="3">
    <source>
        <dbReference type="Proteomes" id="UP001056429"/>
    </source>
</evidence>
<protein>
    <submittedName>
        <fullName evidence="2">Transposase</fullName>
    </submittedName>
</protein>
<gene>
    <name evidence="2" type="ORF">KDK92_11085</name>
</gene>
<dbReference type="InterPro" id="IPR036515">
    <property type="entry name" value="Transposase_17_sf"/>
</dbReference>
<evidence type="ECO:0000259" key="1">
    <source>
        <dbReference type="SMART" id="SM01321"/>
    </source>
</evidence>
<comment type="caution">
    <text evidence="2">The sequence shown here is derived from an EMBL/GenBank/DDBJ whole genome shotgun (WGS) entry which is preliminary data.</text>
</comment>
<dbReference type="PANTHER" id="PTHR34322:SF2">
    <property type="entry name" value="TRANSPOSASE IS200-LIKE DOMAIN-CONTAINING PROTEIN"/>
    <property type="match status" value="1"/>
</dbReference>
<feature type="domain" description="Transposase IS200-like" evidence="1">
    <location>
        <begin position="9"/>
        <end position="125"/>
    </location>
</feature>
<dbReference type="PANTHER" id="PTHR34322">
    <property type="entry name" value="TRANSPOSASE, Y1_TNP DOMAIN-CONTAINING"/>
    <property type="match status" value="1"/>
</dbReference>
<dbReference type="Pfam" id="PF01797">
    <property type="entry name" value="Y1_Tnp"/>
    <property type="match status" value="1"/>
</dbReference>
<evidence type="ECO:0000313" key="2">
    <source>
        <dbReference type="EMBL" id="MCM1990279.1"/>
    </source>
</evidence>
<sequence>MARKNRIWFPNAMYHITSRGNRRNDIFRVKEDYEVYLKILREVSVYYNNEYEIICYCLMTNHVHLQIQTHEKHIKYFMSRLNSFYARYFNNKYNYVGHLFQDRYGSEVIDSGKYAVRASRYIHLNPVRANMVLKPEEYKWSSYSMYIGMKEEKLIESDKILSYFTRDTARELYRDFVESAMKNKSIEDKEVI</sequence>
<dbReference type="SMART" id="SM01321">
    <property type="entry name" value="Y1_Tnp"/>
    <property type="match status" value="1"/>
</dbReference>
<reference evidence="2" key="2">
    <citation type="submission" date="2021-04" db="EMBL/GenBank/DDBJ databases">
        <authorList>
            <person name="Dong X."/>
        </authorList>
    </citation>
    <scope>NUCLEOTIDE SEQUENCE</scope>
    <source>
        <strain evidence="2">ZWT</strain>
    </source>
</reference>
<reference evidence="2" key="1">
    <citation type="journal article" date="2021" name="mSystems">
        <title>Bacteria and Archaea Synergistically Convert Glycine Betaine to Biogenic Methane in the Formosa Cold Seep of the South China Sea.</title>
        <authorList>
            <person name="Li L."/>
            <person name="Zhang W."/>
            <person name="Zhang S."/>
            <person name="Song L."/>
            <person name="Sun Q."/>
            <person name="Zhang H."/>
            <person name="Xiang H."/>
            <person name="Dong X."/>
        </authorList>
    </citation>
    <scope>NUCLEOTIDE SEQUENCE</scope>
    <source>
        <strain evidence="2">ZWT</strain>
    </source>
</reference>
<dbReference type="AlphaFoldDB" id="A0A9J6P0W3"/>
<dbReference type="SUPFAM" id="SSF143422">
    <property type="entry name" value="Transposase IS200-like"/>
    <property type="match status" value="1"/>
</dbReference>
<dbReference type="InterPro" id="IPR002686">
    <property type="entry name" value="Transposase_17"/>
</dbReference>
<dbReference type="EMBL" id="JAGSOJ010000002">
    <property type="protein sequence ID" value="MCM1990279.1"/>
    <property type="molecule type" value="Genomic_DNA"/>
</dbReference>
<organism evidence="2 3">
    <name type="scientific">Oceanirhabdus seepicola</name>
    <dbReference type="NCBI Taxonomy" id="2828781"/>
    <lineage>
        <taxon>Bacteria</taxon>
        <taxon>Bacillati</taxon>
        <taxon>Bacillota</taxon>
        <taxon>Clostridia</taxon>
        <taxon>Eubacteriales</taxon>
        <taxon>Clostridiaceae</taxon>
        <taxon>Oceanirhabdus</taxon>
    </lineage>
</organism>
<keyword evidence="3" id="KW-1185">Reference proteome</keyword>